<name>A0ABS1E2W5_9GAMM</name>
<keyword evidence="2" id="KW-1185">Reference proteome</keyword>
<keyword evidence="1" id="KW-0378">Hydrolase</keyword>
<accession>A0ABS1E2W5</accession>
<dbReference type="GO" id="GO:0016787">
    <property type="term" value="F:hydrolase activity"/>
    <property type="evidence" value="ECO:0007669"/>
    <property type="project" value="UniProtKB-KW"/>
</dbReference>
<dbReference type="SUPFAM" id="SSF53756">
    <property type="entry name" value="UDP-Glycosyltransferase/glycogen phosphorylase"/>
    <property type="match status" value="1"/>
</dbReference>
<dbReference type="Proteomes" id="UP000738126">
    <property type="component" value="Unassembled WGS sequence"/>
</dbReference>
<organism evidence="1 2">
    <name type="scientific">Halorhodospira neutriphila</name>
    <dbReference type="NCBI Taxonomy" id="168379"/>
    <lineage>
        <taxon>Bacteria</taxon>
        <taxon>Pseudomonadati</taxon>
        <taxon>Pseudomonadota</taxon>
        <taxon>Gammaproteobacteria</taxon>
        <taxon>Chromatiales</taxon>
        <taxon>Ectothiorhodospiraceae</taxon>
        <taxon>Halorhodospira</taxon>
    </lineage>
</organism>
<proteinExistence type="predicted"/>
<dbReference type="InterPro" id="IPR020023">
    <property type="entry name" value="PseG"/>
</dbReference>
<dbReference type="Gene3D" id="3.40.50.2000">
    <property type="entry name" value="Glycogen Phosphorylase B"/>
    <property type="match status" value="1"/>
</dbReference>
<dbReference type="Gene3D" id="3.40.50.11190">
    <property type="match status" value="1"/>
</dbReference>
<dbReference type="RefSeq" id="WP_200255661.1">
    <property type="nucleotide sequence ID" value="NZ_NRSH01000001.1"/>
</dbReference>
<gene>
    <name evidence="1" type="primary">pseG</name>
    <name evidence="1" type="ORF">CKO13_00095</name>
</gene>
<dbReference type="PANTHER" id="PTHR21015:SF22">
    <property type="entry name" value="GLYCOSYLTRANSFERASE"/>
    <property type="match status" value="1"/>
</dbReference>
<dbReference type="NCBIfam" id="TIGR03590">
    <property type="entry name" value="PseG"/>
    <property type="match status" value="1"/>
</dbReference>
<dbReference type="EMBL" id="NRSH01000001">
    <property type="protein sequence ID" value="MBK1725452.1"/>
    <property type="molecule type" value="Genomic_DNA"/>
</dbReference>
<dbReference type="PANTHER" id="PTHR21015">
    <property type="entry name" value="UDP-N-ACETYLGLUCOSAMINE--N-ACETYLMURAMYL-(PENTAPEPTIDE) PYROPHOSPHORYL-UNDECAPRENOL N-ACETYLGLUCOSAMINE TRANSFERASE 1"/>
    <property type="match status" value="1"/>
</dbReference>
<evidence type="ECO:0000313" key="1">
    <source>
        <dbReference type="EMBL" id="MBK1725452.1"/>
    </source>
</evidence>
<sequence>MRVAIRVDASAAAGTGHLIRCRTLAQALRKHGAAVTFICRAHEGHGMAMLRDEGFAVCSLPAPDVADTPSAEDENYARWLGVSQPQDAEETIAALPDQPDWLVVDHYGLDAEWERRLRPHVERILAIDDLANRDHDCDALLDQNYSRDAEARYRDRLPPHATRLLGPDYALLRPEYAQYRNALGPHSGRLERVFVFFGGTDPDNLTGRALEALSEPAFRGVAIDVVVGPNNPHREALAAQAEARPGTTLHAPRPHLGDLMAAADLAIGAGGTTTWERCCLGLPSLVVSIADNQRPACEAMADDGVIEWVGNGHEVSAADLAATLHSLRQRPEHLQRLAEASKRTVDGAGTERAANYLMAPEKTE</sequence>
<protein>
    <submittedName>
        <fullName evidence="1">UDP-2,4-diacetamido-2,4, 6-trideoxy-beta-L-altropyranose hydrolase</fullName>
    </submittedName>
</protein>
<evidence type="ECO:0000313" key="2">
    <source>
        <dbReference type="Proteomes" id="UP000738126"/>
    </source>
</evidence>
<comment type="caution">
    <text evidence="1">The sequence shown here is derived from an EMBL/GenBank/DDBJ whole genome shotgun (WGS) entry which is preliminary data.</text>
</comment>
<reference evidence="1 2" key="1">
    <citation type="journal article" date="2020" name="Microorganisms">
        <title>Osmotic Adaptation and Compatible Solute Biosynthesis of Phototrophic Bacteria as Revealed from Genome Analyses.</title>
        <authorList>
            <person name="Imhoff J.F."/>
            <person name="Rahn T."/>
            <person name="Kunzel S."/>
            <person name="Keller A."/>
            <person name="Neulinger S.C."/>
        </authorList>
    </citation>
    <scope>NUCLEOTIDE SEQUENCE [LARGE SCALE GENOMIC DNA]</scope>
    <source>
        <strain evidence="1 2">DSM 15116</strain>
    </source>
</reference>